<protein>
    <submittedName>
        <fullName evidence="2">Uncharacterized protein</fullName>
    </submittedName>
</protein>
<evidence type="ECO:0000256" key="1">
    <source>
        <dbReference type="SAM" id="Phobius"/>
    </source>
</evidence>
<gene>
    <name evidence="2" type="ORF">G5B37_09235</name>
</gene>
<evidence type="ECO:0000313" key="2">
    <source>
        <dbReference type="EMBL" id="QIE59736.1"/>
    </source>
</evidence>
<dbReference type="RefSeq" id="WP_164679749.1">
    <property type="nucleotide sequence ID" value="NZ_CP049057.1"/>
</dbReference>
<keyword evidence="1" id="KW-1133">Transmembrane helix</keyword>
<sequence length="217" mass="25379">MRGTKKIDWLNHFLEFIVVVIGILLAFQLNTCREDKKEQALVSSHAENVLEETLFNQKQIQAGMNTSEMLLHKLDSLITITSKESFSIEQAHILSMELMALDYLYIKKNAYNSMVETGDIRFMTNTQMQTDIISLYEYYKWLEGVDMSTRTAYLNNYLPYATENFDLVTSKPQAATIYSNKLFRNYLSVYQYSLRFRLQKQKDLLVVVNNFLEDNTP</sequence>
<dbReference type="EMBL" id="CP049057">
    <property type="protein sequence ID" value="QIE59736.1"/>
    <property type="molecule type" value="Genomic_DNA"/>
</dbReference>
<feature type="transmembrane region" description="Helical" evidence="1">
    <location>
        <begin position="12"/>
        <end position="29"/>
    </location>
</feature>
<dbReference type="Proteomes" id="UP000505306">
    <property type="component" value="Chromosome"/>
</dbReference>
<dbReference type="KEGG" id="mgel:G5B37_09235"/>
<keyword evidence="1" id="KW-0472">Membrane</keyword>
<reference evidence="2 3" key="1">
    <citation type="submission" date="2020-02" db="EMBL/GenBank/DDBJ databases">
        <title>Complete genome sequence of Flavobacteriaceae bacterium.</title>
        <authorList>
            <person name="Kim S.-J."/>
            <person name="Kim Y.-S."/>
            <person name="Kim K.-H."/>
        </authorList>
    </citation>
    <scope>NUCLEOTIDE SEQUENCE [LARGE SCALE GENOMIC DNA]</scope>
    <source>
        <strain evidence="2 3">RR4-40</strain>
    </source>
</reference>
<dbReference type="AlphaFoldDB" id="A0A6G6GMC2"/>
<name>A0A6G6GMC2_9FLAO</name>
<proteinExistence type="predicted"/>
<keyword evidence="1" id="KW-0812">Transmembrane</keyword>
<evidence type="ECO:0000313" key="3">
    <source>
        <dbReference type="Proteomes" id="UP000505306"/>
    </source>
</evidence>
<organism evidence="2 3">
    <name type="scientific">Rasiella rasia</name>
    <dbReference type="NCBI Taxonomy" id="2744027"/>
    <lineage>
        <taxon>Bacteria</taxon>
        <taxon>Pseudomonadati</taxon>
        <taxon>Bacteroidota</taxon>
        <taxon>Flavobacteriia</taxon>
        <taxon>Flavobacteriales</taxon>
        <taxon>Flavobacteriaceae</taxon>
        <taxon>Rasiella</taxon>
    </lineage>
</organism>
<accession>A0A6G6GMC2</accession>
<keyword evidence="3" id="KW-1185">Reference proteome</keyword>